<keyword evidence="4" id="KW-0676">Redox-active center</keyword>
<keyword evidence="7" id="KW-1185">Reference proteome</keyword>
<comment type="caution">
    <text evidence="6">The sequence shown here is derived from an EMBL/GenBank/DDBJ whole genome shotgun (WGS) entry which is preliminary data.</text>
</comment>
<dbReference type="InterPro" id="IPR013766">
    <property type="entry name" value="Thioredoxin_domain"/>
</dbReference>
<keyword evidence="3" id="KW-0560">Oxidoreductase</keyword>
<reference evidence="7" key="1">
    <citation type="journal article" date="2019" name="Int. J. Syst. Evol. Microbiol.">
        <title>The Global Catalogue of Microorganisms (GCM) 10K type strain sequencing project: providing services to taxonomists for standard genome sequencing and annotation.</title>
        <authorList>
            <consortium name="The Broad Institute Genomics Platform"/>
            <consortium name="The Broad Institute Genome Sequencing Center for Infectious Disease"/>
            <person name="Wu L."/>
            <person name="Ma J."/>
        </authorList>
    </citation>
    <scope>NUCLEOTIDE SEQUENCE [LARGE SCALE GENOMIC DNA]</scope>
    <source>
        <strain evidence="7">JCM 14736</strain>
    </source>
</reference>
<dbReference type="InterPro" id="IPR024706">
    <property type="entry name" value="Peroxiredoxin_AhpC-typ"/>
</dbReference>
<evidence type="ECO:0000313" key="7">
    <source>
        <dbReference type="Proteomes" id="UP001500851"/>
    </source>
</evidence>
<dbReference type="Gene3D" id="3.40.30.10">
    <property type="entry name" value="Glutaredoxin"/>
    <property type="match status" value="1"/>
</dbReference>
<evidence type="ECO:0000259" key="5">
    <source>
        <dbReference type="PROSITE" id="PS51352"/>
    </source>
</evidence>
<dbReference type="EMBL" id="BAAAOB010000002">
    <property type="protein sequence ID" value="GAA1790815.1"/>
    <property type="molecule type" value="Genomic_DNA"/>
</dbReference>
<dbReference type="RefSeq" id="WP_344031892.1">
    <property type="nucleotide sequence ID" value="NZ_BAAAOB010000002.1"/>
</dbReference>
<dbReference type="PROSITE" id="PS51352">
    <property type="entry name" value="THIOREDOXIN_2"/>
    <property type="match status" value="1"/>
</dbReference>
<keyword evidence="1" id="KW-0575">Peroxidase</keyword>
<organism evidence="6 7">
    <name type="scientific">Leucobacter iarius</name>
    <dbReference type="NCBI Taxonomy" id="333963"/>
    <lineage>
        <taxon>Bacteria</taxon>
        <taxon>Bacillati</taxon>
        <taxon>Actinomycetota</taxon>
        <taxon>Actinomycetes</taxon>
        <taxon>Micrococcales</taxon>
        <taxon>Microbacteriaceae</taxon>
        <taxon>Leucobacter</taxon>
    </lineage>
</organism>
<dbReference type="InterPro" id="IPR000866">
    <property type="entry name" value="AhpC/TSA"/>
</dbReference>
<feature type="domain" description="Thioredoxin" evidence="5">
    <location>
        <begin position="3"/>
        <end position="154"/>
    </location>
</feature>
<evidence type="ECO:0000256" key="1">
    <source>
        <dbReference type="ARBA" id="ARBA00022559"/>
    </source>
</evidence>
<dbReference type="Proteomes" id="UP001500851">
    <property type="component" value="Unassembled WGS sequence"/>
</dbReference>
<dbReference type="PIRSF" id="PIRSF000239">
    <property type="entry name" value="AHPC"/>
    <property type="match status" value="1"/>
</dbReference>
<dbReference type="CDD" id="cd03018">
    <property type="entry name" value="PRX_AhpE_like"/>
    <property type="match status" value="1"/>
</dbReference>
<name>A0ABP4XTL3_9MICO</name>
<dbReference type="Pfam" id="PF00578">
    <property type="entry name" value="AhpC-TSA"/>
    <property type="match status" value="1"/>
</dbReference>
<dbReference type="InterPro" id="IPR050455">
    <property type="entry name" value="Tpx_Peroxidase_subfamily"/>
</dbReference>
<evidence type="ECO:0000256" key="3">
    <source>
        <dbReference type="ARBA" id="ARBA00023002"/>
    </source>
</evidence>
<dbReference type="PANTHER" id="PTHR43110">
    <property type="entry name" value="THIOL PEROXIDASE"/>
    <property type="match status" value="1"/>
</dbReference>
<evidence type="ECO:0000256" key="2">
    <source>
        <dbReference type="ARBA" id="ARBA00022862"/>
    </source>
</evidence>
<protein>
    <submittedName>
        <fullName evidence="6">Peroxiredoxin</fullName>
    </submittedName>
</protein>
<keyword evidence="2" id="KW-0049">Antioxidant</keyword>
<dbReference type="PANTHER" id="PTHR43110:SF1">
    <property type="entry name" value="THIOL PEROXIDASE"/>
    <property type="match status" value="1"/>
</dbReference>
<evidence type="ECO:0000256" key="4">
    <source>
        <dbReference type="ARBA" id="ARBA00023284"/>
    </source>
</evidence>
<accession>A0ABP4XTL3</accession>
<proteinExistence type="predicted"/>
<dbReference type="SUPFAM" id="SSF52833">
    <property type="entry name" value="Thioredoxin-like"/>
    <property type="match status" value="1"/>
</dbReference>
<sequence>MVLEVGAIAPDFTLSDQHGEELNLTELVAEGPVALVFFPLAFSGICTGELCELRDNLSIFADSRVRLVGISVDSVYALKAWAEQEKYEFSILSDFWPHGAVAQQFGAFVEEAGIATRATIVIGEGRKVLASFETSPGEARDFGAYREAIEGLAA</sequence>
<dbReference type="InterPro" id="IPR036249">
    <property type="entry name" value="Thioredoxin-like_sf"/>
</dbReference>
<gene>
    <name evidence="6" type="ORF">GCM10009768_19810</name>
</gene>
<evidence type="ECO:0000313" key="6">
    <source>
        <dbReference type="EMBL" id="GAA1790815.1"/>
    </source>
</evidence>